<evidence type="ECO:0000313" key="4">
    <source>
        <dbReference type="Proteomes" id="UP001619887"/>
    </source>
</evidence>
<gene>
    <name evidence="3" type="ORF">OYC64_004323</name>
</gene>
<feature type="compositionally biased region" description="Polar residues" evidence="1">
    <location>
        <begin position="986"/>
        <end position="1021"/>
    </location>
</feature>
<feature type="compositionally biased region" description="Polar residues" evidence="1">
    <location>
        <begin position="427"/>
        <end position="462"/>
    </location>
</feature>
<evidence type="ECO:0000313" key="3">
    <source>
        <dbReference type="EMBL" id="KAL3046286.1"/>
    </source>
</evidence>
<reference evidence="3 4" key="2">
    <citation type="journal article" date="2024" name="G3 (Bethesda)">
        <title>The genome of the cryopelagic Antarctic bald notothen, Trematomus borchgrevinki.</title>
        <authorList>
            <person name="Rayamajhi N."/>
            <person name="Rivera-Colon A.G."/>
            <person name="Minhas B.F."/>
            <person name="Cheng C.C."/>
            <person name="Catchen J.M."/>
        </authorList>
    </citation>
    <scope>NUCLEOTIDE SEQUENCE [LARGE SCALE GENOMIC DNA]</scope>
    <source>
        <strain evidence="3">AGRC-2024</strain>
    </source>
</reference>
<organism evidence="3 4">
    <name type="scientific">Pagothenia borchgrevinki</name>
    <name type="common">Bald rockcod</name>
    <name type="synonym">Trematomus borchgrevinki</name>
    <dbReference type="NCBI Taxonomy" id="8213"/>
    <lineage>
        <taxon>Eukaryota</taxon>
        <taxon>Metazoa</taxon>
        <taxon>Chordata</taxon>
        <taxon>Craniata</taxon>
        <taxon>Vertebrata</taxon>
        <taxon>Euteleostomi</taxon>
        <taxon>Actinopterygii</taxon>
        <taxon>Neopterygii</taxon>
        <taxon>Teleostei</taxon>
        <taxon>Neoteleostei</taxon>
        <taxon>Acanthomorphata</taxon>
        <taxon>Eupercaria</taxon>
        <taxon>Perciformes</taxon>
        <taxon>Notothenioidei</taxon>
        <taxon>Nototheniidae</taxon>
        <taxon>Pagothenia</taxon>
    </lineage>
</organism>
<feature type="compositionally biased region" description="Acidic residues" evidence="1">
    <location>
        <begin position="721"/>
        <end position="734"/>
    </location>
</feature>
<dbReference type="InterPro" id="IPR039098">
    <property type="entry name" value="TINF2"/>
</dbReference>
<feature type="region of interest" description="Disordered" evidence="1">
    <location>
        <begin position="322"/>
        <end position="360"/>
    </location>
</feature>
<dbReference type="PANTHER" id="PTHR15512">
    <property type="entry name" value="TERF1-INTERACTING NUCLEAR FACTOR 2"/>
    <property type="match status" value="1"/>
</dbReference>
<feature type="region of interest" description="Disordered" evidence="1">
    <location>
        <begin position="424"/>
        <end position="571"/>
    </location>
</feature>
<feature type="compositionally biased region" description="Acidic residues" evidence="1">
    <location>
        <begin position="349"/>
        <end position="360"/>
    </location>
</feature>
<feature type="compositionally biased region" description="Basic and acidic residues" evidence="1">
    <location>
        <begin position="322"/>
        <end position="347"/>
    </location>
</feature>
<feature type="region of interest" description="Disordered" evidence="1">
    <location>
        <begin position="983"/>
        <end position="1093"/>
    </location>
</feature>
<feature type="compositionally biased region" description="Basic and acidic residues" evidence="1">
    <location>
        <begin position="876"/>
        <end position="905"/>
    </location>
</feature>
<dbReference type="CDD" id="cd11657">
    <property type="entry name" value="TIN2_N"/>
    <property type="match status" value="1"/>
</dbReference>
<feature type="compositionally biased region" description="Polar residues" evidence="1">
    <location>
        <begin position="1069"/>
        <end position="1080"/>
    </location>
</feature>
<feature type="compositionally biased region" description="Basic and acidic residues" evidence="1">
    <location>
        <begin position="690"/>
        <end position="719"/>
    </location>
</feature>
<feature type="compositionally biased region" description="Basic and acidic residues" evidence="1">
    <location>
        <begin position="835"/>
        <end position="868"/>
    </location>
</feature>
<name>A0ABD2FXZ1_PAGBO</name>
<proteinExistence type="predicted"/>
<evidence type="ECO:0000256" key="1">
    <source>
        <dbReference type="SAM" id="MobiDB-lite"/>
    </source>
</evidence>
<sequence>MTARKTKENDASLPFAALQLLAPPVRLVSAALWKVMEQRDVMHYGVVEEFVTSACETVPGLLTVRHQGKLALGLRARLIMELCSTQPDKKEIMSHLERIRAPAALSTSSATTKKRDLKIMNTVEGFQSLVHSLLTDTTRRKHFFKEEFPVDYGPKFDQELEKLLWEFLIRLDQFFPVPNLAQTVSWLTETPSVLEACARAASQPQLLQTLLRHQTCLGHLETAASLPPNMGDSILTSLSPSGKVPSDPPTGATNSFYQSYNTQTRDKTPFIKPVIGVISNEDVPFMIRTQRGEEQAKDATNEHSNPKENLKFTAIKPKLKDDGTIKGEEQVEEERKESNGMKRKQPDMMESESEEEEEEEEILGMTISGKKRISNTTSERGDDRAALKTCMMQLGVKKLPEDPSLCSLFVSCLRSQPKVILHKLSVSPASPNRTKSSAVKQQNQRRTSPVQTPTRKLNQTRRPGSERPGLDDKETQRGEEQAKDATNEHSNPKENLKFTAIKPKLKDDGTIKGEEQVEEERKESNGMKRKQPDMMESESEEEEEEEEILGMTISGKKRISNTTSERGDDRAALKTCMMQLGVKKLPEDPSLCSLFVSCLRSQPKVILHKLSVSPASPNRTKSSSVKQQNQRRTSPVQTPTRKLNQTRRPGSERPGLDDKETQRGEEQAKDATNEHSNPKENLKFTAIKPKLKDDGTIKGEEQVEEERKESNGMKRKQPDMMESESEEEEEEEEILGMTISGKKRISNTTSERGDDRAALKTCMMQLGVKKLPEDPSLCSLFVSCLRSQPKVILHKLSVSPASPNRTKSSSVKQQNQRRTSPVQTPTRKLNQTRRPGSERPGLDDKETQRGEEQAKDATNEHSNPKENLKSTAIKPKLKDDGTIKGEEQVEEERKESNGMKRKQPDMMESESEEEEEEEEEILGMTISGKKRISNTTSERGDDRAALKTCMMQLGVKKLPEDPSLCSLFVSCLRSQPKVILHKLSVSPASPNRTKSSAVKQQNQRRTSPVQTPTRKLNQTRRPGSERPGLDDKEDAPMRPITDHRSQNRPIPIADPIIGNHPVLPGVIGSPSQQRSNSGTSARPGDTEDYVADSEDEATKNFKVRLFTKRYYKTKHGTYVPTLREYWKPGMTRRDLSSAGGKNRR</sequence>
<feature type="compositionally biased region" description="Polar residues" evidence="1">
    <location>
        <begin position="613"/>
        <end position="648"/>
    </location>
</feature>
<feature type="compositionally biased region" description="Acidic residues" evidence="1">
    <location>
        <begin position="535"/>
        <end position="548"/>
    </location>
</feature>
<feature type="compositionally biased region" description="Basic and acidic residues" evidence="1">
    <location>
        <begin position="463"/>
        <end position="496"/>
    </location>
</feature>
<keyword evidence="4" id="KW-1185">Reference proteome</keyword>
<feature type="compositionally biased region" description="Polar residues" evidence="1">
    <location>
        <begin position="799"/>
        <end position="834"/>
    </location>
</feature>
<dbReference type="Proteomes" id="UP001619887">
    <property type="component" value="Unassembled WGS sequence"/>
</dbReference>
<feature type="compositionally biased region" description="Basic and acidic residues" evidence="1">
    <location>
        <begin position="649"/>
        <end position="682"/>
    </location>
</feature>
<reference evidence="3 4" key="1">
    <citation type="journal article" date="2022" name="G3 (Bethesda)">
        <title>Evaluating Illumina-, Nanopore-, and PacBio-based genome assembly strategies with the bald notothen, Trematomus borchgrevinki.</title>
        <authorList>
            <person name="Rayamajhi N."/>
            <person name="Cheng C.C."/>
            <person name="Catchen J.M."/>
        </authorList>
    </citation>
    <scope>NUCLEOTIDE SEQUENCE [LARGE SCALE GENOMIC DNA]</scope>
    <source>
        <strain evidence="3">AGRC-2024</strain>
    </source>
</reference>
<protein>
    <recommendedName>
        <fullName evidence="2">TERF1-interacting nuclear factor 2 N-terminal domain-containing protein</fullName>
    </recommendedName>
</protein>
<feature type="region of interest" description="Disordered" evidence="1">
    <location>
        <begin position="795"/>
        <end position="944"/>
    </location>
</feature>
<evidence type="ECO:0000259" key="2">
    <source>
        <dbReference type="Pfam" id="PF14973"/>
    </source>
</evidence>
<dbReference type="AlphaFoldDB" id="A0ABD2FXZ1"/>
<comment type="caution">
    <text evidence="3">The sequence shown here is derived from an EMBL/GenBank/DDBJ whole genome shotgun (WGS) entry which is preliminary data.</text>
</comment>
<feature type="domain" description="TERF1-interacting nuclear factor 2 N-terminal" evidence="2">
    <location>
        <begin position="33"/>
        <end position="182"/>
    </location>
</feature>
<dbReference type="PANTHER" id="PTHR15512:SF0">
    <property type="entry name" value="TERF1-INTERACTING NUCLEAR FACTOR 2"/>
    <property type="match status" value="1"/>
</dbReference>
<feature type="compositionally biased region" description="Basic and acidic residues" evidence="1">
    <location>
        <begin position="504"/>
        <end position="533"/>
    </location>
</feature>
<dbReference type="EMBL" id="JBIYXZ010002085">
    <property type="protein sequence ID" value="KAL3046286.1"/>
    <property type="molecule type" value="Genomic_DNA"/>
</dbReference>
<accession>A0ABD2FXZ1</accession>
<feature type="compositionally biased region" description="Basic and acidic residues" evidence="1">
    <location>
        <begin position="1022"/>
        <end position="1045"/>
    </location>
</feature>
<feature type="compositionally biased region" description="Acidic residues" evidence="1">
    <location>
        <begin position="907"/>
        <end position="921"/>
    </location>
</feature>
<dbReference type="Pfam" id="PF14973">
    <property type="entry name" value="TINF2_N"/>
    <property type="match status" value="1"/>
</dbReference>
<dbReference type="InterPro" id="IPR029400">
    <property type="entry name" value="TINF2_N"/>
</dbReference>
<feature type="region of interest" description="Disordered" evidence="1">
    <location>
        <begin position="609"/>
        <end position="757"/>
    </location>
</feature>